<comment type="caution">
    <text evidence="1">The sequence shown here is derived from an EMBL/GenBank/DDBJ whole genome shotgun (WGS) entry which is preliminary data.</text>
</comment>
<accession>A0A645GHV2</accession>
<protein>
    <submittedName>
        <fullName evidence="1">Uncharacterized protein</fullName>
    </submittedName>
</protein>
<dbReference type="Gene3D" id="3.40.630.30">
    <property type="match status" value="1"/>
</dbReference>
<name>A0A645GHV2_9ZZZZ</name>
<gene>
    <name evidence="1" type="ORF">SDC9_170691</name>
</gene>
<reference evidence="1" key="1">
    <citation type="submission" date="2019-08" db="EMBL/GenBank/DDBJ databases">
        <authorList>
            <person name="Kucharzyk K."/>
            <person name="Murdoch R.W."/>
            <person name="Higgins S."/>
            <person name="Loffler F."/>
        </authorList>
    </citation>
    <scope>NUCLEOTIDE SEQUENCE</scope>
</reference>
<dbReference type="AlphaFoldDB" id="A0A645GHV2"/>
<evidence type="ECO:0000313" key="1">
    <source>
        <dbReference type="EMBL" id="MPN23303.1"/>
    </source>
</evidence>
<dbReference type="SUPFAM" id="SSF55729">
    <property type="entry name" value="Acyl-CoA N-acyltransferases (Nat)"/>
    <property type="match status" value="1"/>
</dbReference>
<dbReference type="EMBL" id="VSSQ01071767">
    <property type="protein sequence ID" value="MPN23303.1"/>
    <property type="molecule type" value="Genomic_DNA"/>
</dbReference>
<organism evidence="1">
    <name type="scientific">bioreactor metagenome</name>
    <dbReference type="NCBI Taxonomy" id="1076179"/>
    <lineage>
        <taxon>unclassified sequences</taxon>
        <taxon>metagenomes</taxon>
        <taxon>ecological metagenomes</taxon>
    </lineage>
</organism>
<proteinExistence type="predicted"/>
<dbReference type="InterPro" id="IPR016181">
    <property type="entry name" value="Acyl_CoA_acyltransferase"/>
</dbReference>
<sequence length="53" mass="6094">MTQTDSLRIDTHEANAIMRRLLEREGFTYVGRVTLPDGDHRRAYHKVNPKGGI</sequence>